<feature type="region of interest" description="Disordered" evidence="1">
    <location>
        <begin position="33"/>
        <end position="69"/>
    </location>
</feature>
<dbReference type="AlphaFoldDB" id="A0A165HRL9"/>
<evidence type="ECO:0000313" key="2">
    <source>
        <dbReference type="EMBL" id="KZV92364.1"/>
    </source>
</evidence>
<dbReference type="EMBL" id="KV426009">
    <property type="protein sequence ID" value="KZV92364.1"/>
    <property type="molecule type" value="Genomic_DNA"/>
</dbReference>
<evidence type="ECO:0000256" key="1">
    <source>
        <dbReference type="SAM" id="MobiDB-lite"/>
    </source>
</evidence>
<protein>
    <submittedName>
        <fullName evidence="2">Uncharacterized protein</fullName>
    </submittedName>
</protein>
<organism evidence="2 3">
    <name type="scientific">Exidia glandulosa HHB12029</name>
    <dbReference type="NCBI Taxonomy" id="1314781"/>
    <lineage>
        <taxon>Eukaryota</taxon>
        <taxon>Fungi</taxon>
        <taxon>Dikarya</taxon>
        <taxon>Basidiomycota</taxon>
        <taxon>Agaricomycotina</taxon>
        <taxon>Agaricomycetes</taxon>
        <taxon>Auriculariales</taxon>
        <taxon>Exidiaceae</taxon>
        <taxon>Exidia</taxon>
    </lineage>
</organism>
<gene>
    <name evidence="2" type="ORF">EXIGLDRAFT_836470</name>
</gene>
<keyword evidence="3" id="KW-1185">Reference proteome</keyword>
<reference evidence="2 3" key="1">
    <citation type="journal article" date="2016" name="Mol. Biol. Evol.">
        <title>Comparative Genomics of Early-Diverging Mushroom-Forming Fungi Provides Insights into the Origins of Lignocellulose Decay Capabilities.</title>
        <authorList>
            <person name="Nagy L.G."/>
            <person name="Riley R."/>
            <person name="Tritt A."/>
            <person name="Adam C."/>
            <person name="Daum C."/>
            <person name="Floudas D."/>
            <person name="Sun H."/>
            <person name="Yadav J.S."/>
            <person name="Pangilinan J."/>
            <person name="Larsson K.H."/>
            <person name="Matsuura K."/>
            <person name="Barry K."/>
            <person name="Labutti K."/>
            <person name="Kuo R."/>
            <person name="Ohm R.A."/>
            <person name="Bhattacharya S.S."/>
            <person name="Shirouzu T."/>
            <person name="Yoshinaga Y."/>
            <person name="Martin F.M."/>
            <person name="Grigoriev I.V."/>
            <person name="Hibbett D.S."/>
        </authorList>
    </citation>
    <scope>NUCLEOTIDE SEQUENCE [LARGE SCALE GENOMIC DNA]</scope>
    <source>
        <strain evidence="2 3">HHB12029</strain>
    </source>
</reference>
<dbReference type="Proteomes" id="UP000077266">
    <property type="component" value="Unassembled WGS sequence"/>
</dbReference>
<sequence>MALKSLLHADRTSEILAQVPDVTVLYLRLGHRPQGGQVHQSGRPPPMSKRKRSPAATSSQKRRELATSTSIVETGPGSKIFQVQWTSEKDPGLSFGPSGDFAETLATVGAVLVDNSAPLGVICKKALSEPSSRVCVVFASPSEFSAKRFSSTLAFAYDLTGRDQFSEISQKIDFFRALPKPSCCVLQLDFARLLDRPGNDARFKESTRSVQSMIEEFLMQQVGAFVDLYSKSVPTLRSWPANRKADNIVSTLLDRLFKGGAQLAVCVHAFERVLERPTICSFWEPRGIHASILPIIKTLDDILFAPIAASFKEKGIVHKIVITGTYPNSYIGKTQLNHLRVDDRSDAWDSVSHRPEALPLHGYTRRTYQSVLTEFWEMLHYIPALADDFTVALNACPDKLWRTMSRTSLTLEPEVAPIDPDILVLTTAVLDQTRKDYSPPSTGKPAAVLTVEDLDTRVKLLKRYQVAFPVLFPLVVRNMPAWFTDLVKPSTDNSEYPFVEIPTQWKWTYATLETASRDDGTYLPAALLHSLGLLRVGVKNEKFVACVAGRHAKQTLVKIIDAVNEYNNKPLSRLARISVEAFTLRWLQGALLEGLKDKPPMENEAAFQDFALEFLQDFLQYNGQWRHQAQAEPWFRCGTEEKCYDRRGDIVMFLKLADGRWHVYVIELKFFEAQATAAATQTHIRESEPRRALPKTKSSLLYFEAALRYSASEGLLGDDCVFSERPVLPDFNPAAFVIRRGDLRAEYHDRKKNITAIKEAADTLSYAGRQVLRYVGGAVQGVGAELGADKPGIADVRFTRYEESENFIAVFIPIALLLISDVLLYGWEGKGNEKKPADFRPAVAGVYPWTKAPTVADIQRIRKDKEDSRKPVNA</sequence>
<accession>A0A165HRL9</accession>
<proteinExistence type="predicted"/>
<evidence type="ECO:0000313" key="3">
    <source>
        <dbReference type="Proteomes" id="UP000077266"/>
    </source>
</evidence>
<dbReference type="InParanoid" id="A0A165HRL9"/>
<name>A0A165HRL9_EXIGL</name>